<accession>A0AAP0NPN0</accession>
<dbReference type="AlphaFoldDB" id="A0AAP0NPN0"/>
<dbReference type="EMBL" id="JBBNAF010000009">
    <property type="protein sequence ID" value="KAK9114518.1"/>
    <property type="molecule type" value="Genomic_DNA"/>
</dbReference>
<organism evidence="1 2">
    <name type="scientific">Stephania yunnanensis</name>
    <dbReference type="NCBI Taxonomy" id="152371"/>
    <lineage>
        <taxon>Eukaryota</taxon>
        <taxon>Viridiplantae</taxon>
        <taxon>Streptophyta</taxon>
        <taxon>Embryophyta</taxon>
        <taxon>Tracheophyta</taxon>
        <taxon>Spermatophyta</taxon>
        <taxon>Magnoliopsida</taxon>
        <taxon>Ranunculales</taxon>
        <taxon>Menispermaceae</taxon>
        <taxon>Menispermoideae</taxon>
        <taxon>Cissampelideae</taxon>
        <taxon>Stephania</taxon>
    </lineage>
</organism>
<keyword evidence="2" id="KW-1185">Reference proteome</keyword>
<sequence length="127" mass="14521">MIPSSSSNLKFHITPVDHGTTILLTSSYYNSRIENPNSTWTTEEVEETRLNQEGFNKFSPSPSVEEDMNSDSFDFEVHEVLHNSVLSSNYDMIYQEFSALMDTSVKNDNRLANAAEEEWLGWINDGF</sequence>
<name>A0AAP0NPN0_9MAGN</name>
<proteinExistence type="predicted"/>
<comment type="caution">
    <text evidence="1">The sequence shown here is derived from an EMBL/GenBank/DDBJ whole genome shotgun (WGS) entry which is preliminary data.</text>
</comment>
<gene>
    <name evidence="1" type="ORF">Syun_021315</name>
</gene>
<dbReference type="Proteomes" id="UP001420932">
    <property type="component" value="Unassembled WGS sequence"/>
</dbReference>
<evidence type="ECO:0000313" key="1">
    <source>
        <dbReference type="EMBL" id="KAK9114518.1"/>
    </source>
</evidence>
<protein>
    <submittedName>
        <fullName evidence="1">Uncharacterized protein</fullName>
    </submittedName>
</protein>
<evidence type="ECO:0000313" key="2">
    <source>
        <dbReference type="Proteomes" id="UP001420932"/>
    </source>
</evidence>
<reference evidence="1 2" key="1">
    <citation type="submission" date="2024-01" db="EMBL/GenBank/DDBJ databases">
        <title>Genome assemblies of Stephania.</title>
        <authorList>
            <person name="Yang L."/>
        </authorList>
    </citation>
    <scope>NUCLEOTIDE SEQUENCE [LARGE SCALE GENOMIC DNA]</scope>
    <source>
        <strain evidence="1">YNDBR</strain>
        <tissue evidence="1">Leaf</tissue>
    </source>
</reference>